<evidence type="ECO:0000256" key="3">
    <source>
        <dbReference type="ARBA" id="ARBA00022448"/>
    </source>
</evidence>
<feature type="domain" description="Multidrug resistance protein MdtA-like C-terminal permuted SH3" evidence="12">
    <location>
        <begin position="296"/>
        <end position="355"/>
    </location>
</feature>
<dbReference type="PANTHER" id="PTHR30469:SF36">
    <property type="entry name" value="BLL3903 PROTEIN"/>
    <property type="match status" value="1"/>
</dbReference>
<evidence type="ECO:0000313" key="13">
    <source>
        <dbReference type="EMBL" id="MEC4720885.1"/>
    </source>
</evidence>
<keyword evidence="6" id="KW-0472">Membrane</keyword>
<evidence type="ECO:0000256" key="6">
    <source>
        <dbReference type="ARBA" id="ARBA00023136"/>
    </source>
</evidence>
<evidence type="ECO:0000259" key="10">
    <source>
        <dbReference type="Pfam" id="PF25917"/>
    </source>
</evidence>
<evidence type="ECO:0000259" key="12">
    <source>
        <dbReference type="Pfam" id="PF25967"/>
    </source>
</evidence>
<feature type="coiled-coil region" evidence="7">
    <location>
        <begin position="107"/>
        <end position="134"/>
    </location>
</feature>
<dbReference type="InterPro" id="IPR058626">
    <property type="entry name" value="MdtA-like_b-barrel"/>
</dbReference>
<evidence type="ECO:0000313" key="14">
    <source>
        <dbReference type="Proteomes" id="UP001352263"/>
    </source>
</evidence>
<feature type="region of interest" description="Disordered" evidence="8">
    <location>
        <begin position="351"/>
        <end position="402"/>
    </location>
</feature>
<proteinExistence type="inferred from homology"/>
<dbReference type="RefSeq" id="WP_326507598.1">
    <property type="nucleotide sequence ID" value="NZ_JAWIIV010000014.1"/>
</dbReference>
<keyword evidence="4" id="KW-1003">Cell membrane</keyword>
<feature type="domain" description="Multidrug resistance protein MdtA-like beta-barrel" evidence="11">
    <location>
        <begin position="212"/>
        <end position="288"/>
    </location>
</feature>
<dbReference type="Pfam" id="PF25944">
    <property type="entry name" value="Beta-barrel_RND"/>
    <property type="match status" value="1"/>
</dbReference>
<sequence length="402" mass="42011">MKKTFLIPVLLMLVLAGAAWHFLKPAEKPAAMQGNQPPPVLVNTVPAQRTVVPVRLEANGYVSSLNSVEVRPQVSSTIAKVHIREGQFVKAGDLLFTLDDRADRVNLQKAEAQLKKDEASLADFQRQLARSQDLLSKGFISHSAVDTVQSQVDSARATVQADKAAIEAARVALSYASIRASSAGRAGAISVYAGSLVQPASAPLVTISQIDPIAVTFTLPETELGALVEAQKAGDVKVSARASNGNTVEGKVTFIDNAVDAQNGTIRVKAAFANADQLLWPGQYVTVGTTVREIRDAIVIPQAAIITGIDASTVYVVGQDRTAQARPVELLYSFGAQAVVKGVQEGERIVVDGKQNLRPGSRVNETGSANGSQKSGNANAGTQGVQAAQSAGNGGTSGKSAP</sequence>
<gene>
    <name evidence="13" type="ORF">RY831_17095</name>
</gene>
<dbReference type="Gene3D" id="2.40.50.100">
    <property type="match status" value="1"/>
</dbReference>
<organism evidence="13 14">
    <name type="scientific">Noviherbaspirillum album</name>
    <dbReference type="NCBI Taxonomy" id="3080276"/>
    <lineage>
        <taxon>Bacteria</taxon>
        <taxon>Pseudomonadati</taxon>
        <taxon>Pseudomonadota</taxon>
        <taxon>Betaproteobacteria</taxon>
        <taxon>Burkholderiales</taxon>
        <taxon>Oxalobacteraceae</taxon>
        <taxon>Noviherbaspirillum</taxon>
    </lineage>
</organism>
<keyword evidence="3" id="KW-0813">Transport</keyword>
<evidence type="ECO:0000256" key="8">
    <source>
        <dbReference type="SAM" id="MobiDB-lite"/>
    </source>
</evidence>
<evidence type="ECO:0000256" key="2">
    <source>
        <dbReference type="ARBA" id="ARBA00009477"/>
    </source>
</evidence>
<dbReference type="PANTHER" id="PTHR30469">
    <property type="entry name" value="MULTIDRUG RESISTANCE PROTEIN MDTA"/>
    <property type="match status" value="1"/>
</dbReference>
<feature type="compositionally biased region" description="Gly residues" evidence="8">
    <location>
        <begin position="392"/>
        <end position="402"/>
    </location>
</feature>
<dbReference type="Pfam" id="PF25876">
    <property type="entry name" value="HH_MFP_RND"/>
    <property type="match status" value="1"/>
</dbReference>
<keyword evidence="5" id="KW-0997">Cell inner membrane</keyword>
<comment type="subcellular location">
    <subcellularLocation>
        <location evidence="1">Cell membrane</location>
    </subcellularLocation>
</comment>
<evidence type="ECO:0000256" key="1">
    <source>
        <dbReference type="ARBA" id="ARBA00004236"/>
    </source>
</evidence>
<keyword evidence="14" id="KW-1185">Reference proteome</keyword>
<name>A0ABU6JBG2_9BURK</name>
<dbReference type="InterPro" id="IPR006143">
    <property type="entry name" value="RND_pump_MFP"/>
</dbReference>
<evidence type="ECO:0000256" key="5">
    <source>
        <dbReference type="ARBA" id="ARBA00022519"/>
    </source>
</evidence>
<dbReference type="EMBL" id="JAWIIV010000014">
    <property type="protein sequence ID" value="MEC4720885.1"/>
    <property type="molecule type" value="Genomic_DNA"/>
</dbReference>
<evidence type="ECO:0000259" key="9">
    <source>
        <dbReference type="Pfam" id="PF25876"/>
    </source>
</evidence>
<protein>
    <submittedName>
        <fullName evidence="13">Efflux RND transporter periplasmic adaptor subunit</fullName>
    </submittedName>
</protein>
<accession>A0ABU6JBG2</accession>
<feature type="compositionally biased region" description="Polar residues" evidence="8">
    <location>
        <begin position="363"/>
        <end position="391"/>
    </location>
</feature>
<dbReference type="Gene3D" id="2.40.420.20">
    <property type="match status" value="1"/>
</dbReference>
<reference evidence="13 14" key="1">
    <citation type="submission" date="2023-10" db="EMBL/GenBank/DDBJ databases">
        <title>Noviherbaspirillum sp. CPCC 100848 genome assembly.</title>
        <authorList>
            <person name="Li X.Y."/>
            <person name="Fang X.M."/>
        </authorList>
    </citation>
    <scope>NUCLEOTIDE SEQUENCE [LARGE SCALE GENOMIC DNA]</scope>
    <source>
        <strain evidence="13 14">CPCC 100848</strain>
    </source>
</reference>
<feature type="domain" description="Multidrug resistance protein MdtA-like barrel-sandwich hybrid" evidence="10">
    <location>
        <begin position="66"/>
        <end position="204"/>
    </location>
</feature>
<keyword evidence="7" id="KW-0175">Coiled coil</keyword>
<dbReference type="Proteomes" id="UP001352263">
    <property type="component" value="Unassembled WGS sequence"/>
</dbReference>
<comment type="caution">
    <text evidence="13">The sequence shown here is derived from an EMBL/GenBank/DDBJ whole genome shotgun (WGS) entry which is preliminary data.</text>
</comment>
<dbReference type="Pfam" id="PF25967">
    <property type="entry name" value="RND-MFP_C"/>
    <property type="match status" value="1"/>
</dbReference>
<dbReference type="SUPFAM" id="SSF111369">
    <property type="entry name" value="HlyD-like secretion proteins"/>
    <property type="match status" value="1"/>
</dbReference>
<evidence type="ECO:0000256" key="4">
    <source>
        <dbReference type="ARBA" id="ARBA00022475"/>
    </source>
</evidence>
<dbReference type="InterPro" id="IPR058624">
    <property type="entry name" value="MdtA-like_HH"/>
</dbReference>
<dbReference type="Gene3D" id="2.40.30.170">
    <property type="match status" value="1"/>
</dbReference>
<feature type="domain" description="Multidrug resistance protein MdtA-like alpha-helical hairpin" evidence="9">
    <location>
        <begin position="107"/>
        <end position="176"/>
    </location>
</feature>
<dbReference type="Pfam" id="PF25917">
    <property type="entry name" value="BSH_RND"/>
    <property type="match status" value="1"/>
</dbReference>
<evidence type="ECO:0000259" key="11">
    <source>
        <dbReference type="Pfam" id="PF25944"/>
    </source>
</evidence>
<dbReference type="Gene3D" id="1.10.287.470">
    <property type="entry name" value="Helix hairpin bin"/>
    <property type="match status" value="1"/>
</dbReference>
<comment type="similarity">
    <text evidence="2">Belongs to the membrane fusion protein (MFP) (TC 8.A.1) family.</text>
</comment>
<evidence type="ECO:0000256" key="7">
    <source>
        <dbReference type="SAM" id="Coils"/>
    </source>
</evidence>
<dbReference type="NCBIfam" id="TIGR01730">
    <property type="entry name" value="RND_mfp"/>
    <property type="match status" value="1"/>
</dbReference>
<dbReference type="InterPro" id="IPR058627">
    <property type="entry name" value="MdtA-like_C"/>
</dbReference>
<dbReference type="InterPro" id="IPR058625">
    <property type="entry name" value="MdtA-like_BSH"/>
</dbReference>